<feature type="domain" description="Solute-binding protein family 3/N-terminal" evidence="2">
    <location>
        <begin position="3"/>
        <end position="227"/>
    </location>
</feature>
<name>A0A544W2G2_9MYCO</name>
<dbReference type="Gene3D" id="3.40.190.10">
    <property type="entry name" value="Periplasmic binding protein-like II"/>
    <property type="match status" value="2"/>
</dbReference>
<proteinExistence type="predicted"/>
<dbReference type="SUPFAM" id="SSF53850">
    <property type="entry name" value="Periplasmic binding protein-like II"/>
    <property type="match status" value="1"/>
</dbReference>
<dbReference type="EMBL" id="VIFX01000012">
    <property type="protein sequence ID" value="TQR86413.1"/>
    <property type="molecule type" value="Genomic_DNA"/>
</dbReference>
<dbReference type="InterPro" id="IPR001638">
    <property type="entry name" value="Solute-binding_3/MltF_N"/>
</dbReference>
<dbReference type="Proteomes" id="UP000315759">
    <property type="component" value="Unassembled WGS sequence"/>
</dbReference>
<keyword evidence="1" id="KW-0732">Signal</keyword>
<accession>A0A544W2G2</accession>
<dbReference type="PANTHER" id="PTHR35936">
    <property type="entry name" value="MEMBRANE-BOUND LYTIC MUREIN TRANSGLYCOSYLASE F"/>
    <property type="match status" value="1"/>
</dbReference>
<organism evidence="3 4">
    <name type="scientific">Mycolicibacterium hodleri</name>
    <dbReference type="NCBI Taxonomy" id="49897"/>
    <lineage>
        <taxon>Bacteria</taxon>
        <taxon>Bacillati</taxon>
        <taxon>Actinomycetota</taxon>
        <taxon>Actinomycetes</taxon>
        <taxon>Mycobacteriales</taxon>
        <taxon>Mycobacteriaceae</taxon>
        <taxon>Mycolicibacterium</taxon>
    </lineage>
</organism>
<dbReference type="CDD" id="cd13530">
    <property type="entry name" value="PBP2_peptides_like"/>
    <property type="match status" value="1"/>
</dbReference>
<keyword evidence="4" id="KW-1185">Reference proteome</keyword>
<sequence length="236" mass="24360">MDTLRVGAFLTDPPFAGMVGGGFDVDLAAAVGAALGLSVERIATGAPDVDELLSSLAAGAYDCVVAAVTVTADRQRTVAFAPPYLVSGHALAVNAARHPAVRSVDDLRGLTVAVRRGSAGHSLAKRLHADGRVGAVRCFAYGDIHSAASELEAGGCDAMMAPAPTLTELVRSLPDVDVVQRGLSREEIAVAVAPGDTALAAQIATAQERLEADGSLQELRRKWLGNPYRDQSLAAH</sequence>
<evidence type="ECO:0000256" key="1">
    <source>
        <dbReference type="ARBA" id="ARBA00022729"/>
    </source>
</evidence>
<evidence type="ECO:0000313" key="3">
    <source>
        <dbReference type="EMBL" id="TQR86413.1"/>
    </source>
</evidence>
<dbReference type="PANTHER" id="PTHR35936:SF17">
    <property type="entry name" value="ARGININE-BINDING EXTRACELLULAR PROTEIN ARTP"/>
    <property type="match status" value="1"/>
</dbReference>
<evidence type="ECO:0000313" key="4">
    <source>
        <dbReference type="Proteomes" id="UP000315759"/>
    </source>
</evidence>
<protein>
    <submittedName>
        <fullName evidence="3">Amino acid ABC transporter substrate-binding protein</fullName>
    </submittedName>
</protein>
<dbReference type="Pfam" id="PF00497">
    <property type="entry name" value="SBP_bac_3"/>
    <property type="match status" value="1"/>
</dbReference>
<evidence type="ECO:0000259" key="2">
    <source>
        <dbReference type="SMART" id="SM00062"/>
    </source>
</evidence>
<comment type="caution">
    <text evidence="3">The sequence shown here is derived from an EMBL/GenBank/DDBJ whole genome shotgun (WGS) entry which is preliminary data.</text>
</comment>
<dbReference type="SMART" id="SM00062">
    <property type="entry name" value="PBPb"/>
    <property type="match status" value="1"/>
</dbReference>
<dbReference type="RefSeq" id="WP_142552175.1">
    <property type="nucleotide sequence ID" value="NZ_VIFX01000012.1"/>
</dbReference>
<gene>
    <name evidence="3" type="ORF">D8S82_11155</name>
</gene>
<reference evidence="3 4" key="1">
    <citation type="submission" date="2018-10" db="EMBL/GenBank/DDBJ databases">
        <title>Draft genome of Mycobacterium hodleri strain B.</title>
        <authorList>
            <person name="Amande T.J."/>
            <person name="Mcgenity T.J."/>
        </authorList>
    </citation>
    <scope>NUCLEOTIDE SEQUENCE [LARGE SCALE GENOMIC DNA]</scope>
    <source>
        <strain evidence="3 4">B</strain>
    </source>
</reference>
<dbReference type="AlphaFoldDB" id="A0A544W2G2"/>